<reference evidence="3" key="2">
    <citation type="journal article" date="2018" name="Plant J.">
        <title>The Sorghum bicolor reference genome: improved assembly, gene annotations, a transcriptome atlas, and signatures of genome organization.</title>
        <authorList>
            <person name="McCormick R.F."/>
            <person name="Truong S.K."/>
            <person name="Sreedasyam A."/>
            <person name="Jenkins J."/>
            <person name="Shu S."/>
            <person name="Sims D."/>
            <person name="Kennedy M."/>
            <person name="Amirebrahimi M."/>
            <person name="Weers B.D."/>
            <person name="McKinley B."/>
            <person name="Mattison A."/>
            <person name="Morishige D.T."/>
            <person name="Grimwood J."/>
            <person name="Schmutz J."/>
            <person name="Mullet J.E."/>
        </authorList>
    </citation>
    <scope>NUCLEOTIDE SEQUENCE [LARGE SCALE GENOMIC DNA]</scope>
    <source>
        <strain evidence="3">cv. BTx623</strain>
    </source>
</reference>
<evidence type="ECO:0000313" key="2">
    <source>
        <dbReference type="EMBL" id="KXG35005.1"/>
    </source>
</evidence>
<feature type="region of interest" description="Disordered" evidence="1">
    <location>
        <begin position="32"/>
        <end position="64"/>
    </location>
</feature>
<dbReference type="EMBL" id="CM000761">
    <property type="protein sequence ID" value="KXG35005.1"/>
    <property type="molecule type" value="Genomic_DNA"/>
</dbReference>
<organism evidence="2 3">
    <name type="scientific">Sorghum bicolor</name>
    <name type="common">Sorghum</name>
    <name type="synonym">Sorghum vulgare</name>
    <dbReference type="NCBI Taxonomy" id="4558"/>
    <lineage>
        <taxon>Eukaryota</taxon>
        <taxon>Viridiplantae</taxon>
        <taxon>Streptophyta</taxon>
        <taxon>Embryophyta</taxon>
        <taxon>Tracheophyta</taxon>
        <taxon>Spermatophyta</taxon>
        <taxon>Magnoliopsida</taxon>
        <taxon>Liliopsida</taxon>
        <taxon>Poales</taxon>
        <taxon>Poaceae</taxon>
        <taxon>PACMAD clade</taxon>
        <taxon>Panicoideae</taxon>
        <taxon>Andropogonodae</taxon>
        <taxon>Andropogoneae</taxon>
        <taxon>Sorghinae</taxon>
        <taxon>Sorghum</taxon>
    </lineage>
</organism>
<dbReference type="Proteomes" id="UP000000768">
    <property type="component" value="Chromosome 2"/>
</dbReference>
<dbReference type="AlphaFoldDB" id="A0A1B6QAQ6"/>
<name>A0A1B6QAQ6_SORBI</name>
<evidence type="ECO:0000313" key="3">
    <source>
        <dbReference type="Proteomes" id="UP000000768"/>
    </source>
</evidence>
<dbReference type="InParanoid" id="A0A1B6QAQ6"/>
<keyword evidence="3" id="KW-1185">Reference proteome</keyword>
<protein>
    <submittedName>
        <fullName evidence="2">Uncharacterized protein</fullName>
    </submittedName>
</protein>
<proteinExistence type="predicted"/>
<dbReference type="Gramene" id="KXG35005">
    <property type="protein sequence ID" value="KXG35005"/>
    <property type="gene ID" value="SORBI_3002G120900"/>
</dbReference>
<gene>
    <name evidence="2" type="ORF">SORBI_3002G120900</name>
</gene>
<sequence>MAMRWSQPDASSHASSPCYLLARPIAHPALRRSTHTAAATPHNGWANAPTMAEPRGSTMTAPARPPCPSPIYAAIAHHSESSRREQDHAMLYRGEAFVHWQPSLIQEMECSGLHLSQ</sequence>
<accession>A0A1B6QAQ6</accession>
<evidence type="ECO:0000256" key="1">
    <source>
        <dbReference type="SAM" id="MobiDB-lite"/>
    </source>
</evidence>
<reference evidence="2 3" key="1">
    <citation type="journal article" date="2009" name="Nature">
        <title>The Sorghum bicolor genome and the diversification of grasses.</title>
        <authorList>
            <person name="Paterson A.H."/>
            <person name="Bowers J.E."/>
            <person name="Bruggmann R."/>
            <person name="Dubchak I."/>
            <person name="Grimwood J."/>
            <person name="Gundlach H."/>
            <person name="Haberer G."/>
            <person name="Hellsten U."/>
            <person name="Mitros T."/>
            <person name="Poliakov A."/>
            <person name="Schmutz J."/>
            <person name="Spannagl M."/>
            <person name="Tang H."/>
            <person name="Wang X."/>
            <person name="Wicker T."/>
            <person name="Bharti A.K."/>
            <person name="Chapman J."/>
            <person name="Feltus F.A."/>
            <person name="Gowik U."/>
            <person name="Grigoriev I.V."/>
            <person name="Lyons E."/>
            <person name="Maher C.A."/>
            <person name="Martis M."/>
            <person name="Narechania A."/>
            <person name="Otillar R.P."/>
            <person name="Penning B.W."/>
            <person name="Salamov A.A."/>
            <person name="Wang Y."/>
            <person name="Zhang L."/>
            <person name="Carpita N.C."/>
            <person name="Freeling M."/>
            <person name="Gingle A.R."/>
            <person name="Hash C.T."/>
            <person name="Keller B."/>
            <person name="Klein P."/>
            <person name="Kresovich S."/>
            <person name="McCann M.C."/>
            <person name="Ming R."/>
            <person name="Peterson D.G."/>
            <person name="Mehboob-ur-Rahman"/>
            <person name="Ware D."/>
            <person name="Westhoff P."/>
            <person name="Mayer K.F."/>
            <person name="Messing J."/>
            <person name="Rokhsar D.S."/>
        </authorList>
    </citation>
    <scope>NUCLEOTIDE SEQUENCE [LARGE SCALE GENOMIC DNA]</scope>
    <source>
        <strain evidence="3">cv. BTx623</strain>
    </source>
</reference>